<gene>
    <name evidence="2" type="ORF">J0P97_07710</name>
</gene>
<name>A0ABS5XTU7_9MICO</name>
<proteinExistence type="predicted"/>
<dbReference type="Proteomes" id="UP000740605">
    <property type="component" value="Unassembled WGS sequence"/>
</dbReference>
<keyword evidence="3" id="KW-1185">Reference proteome</keyword>
<reference evidence="2 3" key="1">
    <citation type="submission" date="2021-03" db="EMBL/GenBank/DDBJ databases">
        <title>Microbacterium pauli sp. nov., isolated from microfiltered milk.</title>
        <authorList>
            <person name="Bellassi P."/>
            <person name="Fontana A."/>
            <person name="Callegari M.L."/>
            <person name="Lorenzo M."/>
            <person name="Cappa F."/>
        </authorList>
    </citation>
    <scope>NUCLEOTIDE SEQUENCE [LARGE SCALE GENOMIC DNA]</scope>
    <source>
        <strain evidence="2 3">DSM 18909</strain>
    </source>
</reference>
<feature type="transmembrane region" description="Helical" evidence="1">
    <location>
        <begin position="51"/>
        <end position="72"/>
    </location>
</feature>
<dbReference type="EMBL" id="JAFLHG010000006">
    <property type="protein sequence ID" value="MBT8797954.1"/>
    <property type="molecule type" value="Genomic_DNA"/>
</dbReference>
<sequence>MSDEVGGAEAAQGEQARLRALMRWFVCASGAVLVALIAWSIVAAANGSGAGMVAASSGSVAVVLASTTGYLAMKKRLDQLVTPRADP</sequence>
<comment type="caution">
    <text evidence="2">The sequence shown here is derived from an EMBL/GenBank/DDBJ whole genome shotgun (WGS) entry which is preliminary data.</text>
</comment>
<evidence type="ECO:0000256" key="1">
    <source>
        <dbReference type="SAM" id="Phobius"/>
    </source>
</evidence>
<dbReference type="RefSeq" id="WP_215487197.1">
    <property type="nucleotide sequence ID" value="NZ_BAAAPJ010000002.1"/>
</dbReference>
<organism evidence="2 3">
    <name type="scientific">Microbacterium flavum</name>
    <dbReference type="NCBI Taxonomy" id="415216"/>
    <lineage>
        <taxon>Bacteria</taxon>
        <taxon>Bacillati</taxon>
        <taxon>Actinomycetota</taxon>
        <taxon>Actinomycetes</taxon>
        <taxon>Micrococcales</taxon>
        <taxon>Microbacteriaceae</taxon>
        <taxon>Microbacterium</taxon>
    </lineage>
</organism>
<keyword evidence="1" id="KW-0812">Transmembrane</keyword>
<accession>A0ABS5XTU7</accession>
<keyword evidence="1" id="KW-1133">Transmembrane helix</keyword>
<feature type="transmembrane region" description="Helical" evidence="1">
    <location>
        <begin position="24"/>
        <end position="45"/>
    </location>
</feature>
<evidence type="ECO:0000313" key="3">
    <source>
        <dbReference type="Proteomes" id="UP000740605"/>
    </source>
</evidence>
<evidence type="ECO:0000313" key="2">
    <source>
        <dbReference type="EMBL" id="MBT8797954.1"/>
    </source>
</evidence>
<keyword evidence="1" id="KW-0472">Membrane</keyword>
<protein>
    <submittedName>
        <fullName evidence="2">Uncharacterized protein</fullName>
    </submittedName>
</protein>